<sequence>MCSWKLLFILKDVDNVETDLTVDRESALCGGSRKQVPLPLLLSYLLKRKMVPGSSSLVPSRPEHEAVRRAFTKENNDSVTLKFPNEKRRKYFTLFFKDRRKALTALRLVQEKDTLTYVSGGTRFEDVFKSIVHKQNLMSLSLDCVPHSLEMASPLGEASENPIHSIHRIRGSFLMKAIPVCSIDFLCYSVGPFRLPV</sequence>
<dbReference type="PANTHER" id="PTHR45690">
    <property type="entry name" value="NACHT, LRR AND PYD DOMAINS-CONTAINING PROTEIN 12"/>
    <property type="match status" value="1"/>
</dbReference>
<name>A0AAD4Y4U6_OVIAM</name>
<dbReference type="InterPro" id="IPR050637">
    <property type="entry name" value="NLRP_innate_immun_reg"/>
</dbReference>
<dbReference type="EMBL" id="JAKZEL010000019">
    <property type="protein sequence ID" value="KAI4534402.1"/>
    <property type="molecule type" value="Genomic_DNA"/>
</dbReference>
<reference evidence="1" key="1">
    <citation type="submission" date="2022-03" db="EMBL/GenBank/DDBJ databases">
        <title>Genomic analyses of argali, domestic sheep and their hybrids provide insights into chromosomal evolution, heterosis and genetic basis of agronomic traits.</title>
        <authorList>
            <person name="Li M."/>
        </authorList>
    </citation>
    <scope>NUCLEOTIDE SEQUENCE</scope>
    <source>
        <strain evidence="1">CAU-MHL-2022a</strain>
        <tissue evidence="1">Skin</tissue>
    </source>
</reference>
<dbReference type="Proteomes" id="UP001214576">
    <property type="component" value="Unassembled WGS sequence"/>
</dbReference>
<dbReference type="PANTHER" id="PTHR45690:SF5">
    <property type="entry name" value="NACHT, LRR AND PYD DOMAINS-CONTAINING PROTEIN 11"/>
    <property type="match status" value="1"/>
</dbReference>
<evidence type="ECO:0000313" key="2">
    <source>
        <dbReference type="Proteomes" id="UP001214576"/>
    </source>
</evidence>
<proteinExistence type="predicted"/>
<organism evidence="1 2">
    <name type="scientific">Ovis ammon polii</name>
    <dbReference type="NCBI Taxonomy" id="230172"/>
    <lineage>
        <taxon>Eukaryota</taxon>
        <taxon>Metazoa</taxon>
        <taxon>Chordata</taxon>
        <taxon>Craniata</taxon>
        <taxon>Vertebrata</taxon>
        <taxon>Euteleostomi</taxon>
        <taxon>Mammalia</taxon>
        <taxon>Eutheria</taxon>
        <taxon>Laurasiatheria</taxon>
        <taxon>Artiodactyla</taxon>
        <taxon>Ruminantia</taxon>
        <taxon>Pecora</taxon>
        <taxon>Bovidae</taxon>
        <taxon>Caprinae</taxon>
        <taxon>Ovis</taxon>
    </lineage>
</organism>
<evidence type="ECO:0000313" key="1">
    <source>
        <dbReference type="EMBL" id="KAI4534402.1"/>
    </source>
</evidence>
<accession>A0AAD4Y4U6</accession>
<dbReference type="GO" id="GO:0005737">
    <property type="term" value="C:cytoplasm"/>
    <property type="evidence" value="ECO:0007669"/>
    <property type="project" value="TreeGrafter"/>
</dbReference>
<gene>
    <name evidence="1" type="ORF">MG293_015262</name>
</gene>
<comment type="caution">
    <text evidence="1">The sequence shown here is derived from an EMBL/GenBank/DDBJ whole genome shotgun (WGS) entry which is preliminary data.</text>
</comment>
<protein>
    <submittedName>
        <fullName evidence="1">Uncharacterized protein</fullName>
    </submittedName>
</protein>
<keyword evidence="2" id="KW-1185">Reference proteome</keyword>
<dbReference type="GO" id="GO:0050727">
    <property type="term" value="P:regulation of inflammatory response"/>
    <property type="evidence" value="ECO:0007669"/>
    <property type="project" value="TreeGrafter"/>
</dbReference>
<dbReference type="AlphaFoldDB" id="A0AAD4Y4U6"/>